<proteinExistence type="predicted"/>
<accession>A0ACC1LZ27</accession>
<reference evidence="1" key="1">
    <citation type="submission" date="2022-07" db="EMBL/GenBank/DDBJ databases">
        <title>Phylogenomic reconstructions and comparative analyses of Kickxellomycotina fungi.</title>
        <authorList>
            <person name="Reynolds N.K."/>
            <person name="Stajich J.E."/>
            <person name="Barry K."/>
            <person name="Grigoriev I.V."/>
            <person name="Crous P."/>
            <person name="Smith M.E."/>
        </authorList>
    </citation>
    <scope>NUCLEOTIDE SEQUENCE</scope>
    <source>
        <strain evidence="1">CBS 190363</strain>
    </source>
</reference>
<organism evidence="1 2">
    <name type="scientific">Coemansia aciculifera</name>
    <dbReference type="NCBI Taxonomy" id="417176"/>
    <lineage>
        <taxon>Eukaryota</taxon>
        <taxon>Fungi</taxon>
        <taxon>Fungi incertae sedis</taxon>
        <taxon>Zoopagomycota</taxon>
        <taxon>Kickxellomycotina</taxon>
        <taxon>Kickxellomycetes</taxon>
        <taxon>Kickxellales</taxon>
        <taxon>Kickxellaceae</taxon>
        <taxon>Coemansia</taxon>
    </lineage>
</organism>
<gene>
    <name evidence="1" type="ORF">IWW38_004247</name>
</gene>
<sequence>MAFHSYAMTGFGSVVDIPPPDWCITTLRSLTTKYEHLSDSRKVKPPYAEAVLNSFKNKLLNFVSSTQALYDSDEISDNEVEWPMAGDCSAPFIDLKPADYIYDGDALAATSNYLTISPADIVDSAASHCAVADENSLLAAPSSSVGSLGVSAFAGSDSLDAATGGTQHSLDNSDILVTLPPNIEEALRRFLADSSDQLLSETFTTFADAEGTSISGAPLSISASPATSQDAESDDDHQGQFFD</sequence>
<protein>
    <submittedName>
        <fullName evidence="1">Uncharacterized protein</fullName>
    </submittedName>
</protein>
<dbReference type="Proteomes" id="UP001139981">
    <property type="component" value="Unassembled WGS sequence"/>
</dbReference>
<dbReference type="EMBL" id="JANBVB010001445">
    <property type="protein sequence ID" value="KAJ2890235.1"/>
    <property type="molecule type" value="Genomic_DNA"/>
</dbReference>
<keyword evidence="2" id="KW-1185">Reference proteome</keyword>
<feature type="non-terminal residue" evidence="1">
    <location>
        <position position="243"/>
    </location>
</feature>
<comment type="caution">
    <text evidence="1">The sequence shown here is derived from an EMBL/GenBank/DDBJ whole genome shotgun (WGS) entry which is preliminary data.</text>
</comment>
<evidence type="ECO:0000313" key="2">
    <source>
        <dbReference type="Proteomes" id="UP001139981"/>
    </source>
</evidence>
<name>A0ACC1LZ27_9FUNG</name>
<evidence type="ECO:0000313" key="1">
    <source>
        <dbReference type="EMBL" id="KAJ2890235.1"/>
    </source>
</evidence>